<dbReference type="AlphaFoldDB" id="A0A3L6T6L3"/>
<reference evidence="2" key="1">
    <citation type="journal article" date="2019" name="Nat. Commun.">
        <title>The genome of broomcorn millet.</title>
        <authorList>
            <person name="Zou C."/>
            <person name="Miki D."/>
            <person name="Li D."/>
            <person name="Tang Q."/>
            <person name="Xiao L."/>
            <person name="Rajput S."/>
            <person name="Deng P."/>
            <person name="Jia W."/>
            <person name="Huang R."/>
            <person name="Zhang M."/>
            <person name="Sun Y."/>
            <person name="Hu J."/>
            <person name="Fu X."/>
            <person name="Schnable P.S."/>
            <person name="Li F."/>
            <person name="Zhang H."/>
            <person name="Feng B."/>
            <person name="Zhu X."/>
            <person name="Liu R."/>
            <person name="Schnable J.C."/>
            <person name="Zhu J.-K."/>
            <person name="Zhang H."/>
        </authorList>
    </citation>
    <scope>NUCLEOTIDE SEQUENCE [LARGE SCALE GENOMIC DNA]</scope>
</reference>
<gene>
    <name evidence="1" type="ORF">C2845_PM03G32100</name>
</gene>
<evidence type="ECO:0000313" key="2">
    <source>
        <dbReference type="Proteomes" id="UP000275267"/>
    </source>
</evidence>
<accession>A0A3L6T6L3</accession>
<dbReference type="Proteomes" id="UP000275267">
    <property type="component" value="Unassembled WGS sequence"/>
</dbReference>
<name>A0A3L6T6L3_PANMI</name>
<proteinExistence type="predicted"/>
<dbReference type="EMBL" id="PQIB02000002">
    <property type="protein sequence ID" value="RLN33083.1"/>
    <property type="molecule type" value="Genomic_DNA"/>
</dbReference>
<protein>
    <submittedName>
        <fullName evidence="1">Uncharacterized protein</fullName>
    </submittedName>
</protein>
<evidence type="ECO:0000313" key="1">
    <source>
        <dbReference type="EMBL" id="RLN33083.1"/>
    </source>
</evidence>
<sequence>MEREHRTMYEGFVAHAQRNQILESDIQREIEIARRTKVDQSMLAQKLDEEITLRLTTESKLIQAEPQLIQAKAELAELRTRQAEMKVKEEAHLAAMELMKDKADRTLKTWMESDSIRVNEIQELLDQLPEEYQLVIRKEDFLVIPKDYHLKEHLLENLPPSGETEKVQRVTTNDWIFPEGYPEECQTVQACKKPRCSEDWSAC</sequence>
<comment type="caution">
    <text evidence="1">The sequence shown here is derived from an EMBL/GenBank/DDBJ whole genome shotgun (WGS) entry which is preliminary data.</text>
</comment>
<keyword evidence="2" id="KW-1185">Reference proteome</keyword>
<organism evidence="1 2">
    <name type="scientific">Panicum miliaceum</name>
    <name type="common">Proso millet</name>
    <name type="synonym">Broomcorn millet</name>
    <dbReference type="NCBI Taxonomy" id="4540"/>
    <lineage>
        <taxon>Eukaryota</taxon>
        <taxon>Viridiplantae</taxon>
        <taxon>Streptophyta</taxon>
        <taxon>Embryophyta</taxon>
        <taxon>Tracheophyta</taxon>
        <taxon>Spermatophyta</taxon>
        <taxon>Magnoliopsida</taxon>
        <taxon>Liliopsida</taxon>
        <taxon>Poales</taxon>
        <taxon>Poaceae</taxon>
        <taxon>PACMAD clade</taxon>
        <taxon>Panicoideae</taxon>
        <taxon>Panicodae</taxon>
        <taxon>Paniceae</taxon>
        <taxon>Panicinae</taxon>
        <taxon>Panicum</taxon>
        <taxon>Panicum sect. Panicum</taxon>
    </lineage>
</organism>